<dbReference type="SUPFAM" id="SSF47413">
    <property type="entry name" value="lambda repressor-like DNA-binding domains"/>
    <property type="match status" value="1"/>
</dbReference>
<sequence>MQTIGERLEEARKRKGITIREAAEATKIRGDYLQKFENSQFDIGLSDIYVRGFLRTYSHFLKLPAERIVADFNALNSHAGENARPRQVNREVYGRMDLSIASSAAKAKESGQPQPPEPAPAAEPSQKLGNTIRKFARIGTSLPEGPFIDQRVIIKFAAIVVGVLVVFGVIWGIRSVGHSTKTEAKAPAAAAAAPQAAHTITLFALDTVRIKLSLKRSANDDQGEQIFQGTMMRGETRTFPKNGPLYLTASELQNLDFQIDNGKRWSIGAQGYKGYDRVEIP</sequence>
<dbReference type="InterPro" id="IPR001387">
    <property type="entry name" value="Cro/C1-type_HTH"/>
</dbReference>
<gene>
    <name evidence="3" type="ORF">GALL_10040</name>
</gene>
<dbReference type="PANTHER" id="PTHR34475">
    <property type="match status" value="1"/>
</dbReference>
<feature type="transmembrane region" description="Helical" evidence="2">
    <location>
        <begin position="152"/>
        <end position="173"/>
    </location>
</feature>
<feature type="region of interest" description="Disordered" evidence="1">
    <location>
        <begin position="104"/>
        <end position="126"/>
    </location>
</feature>
<keyword evidence="2" id="KW-0812">Transmembrane</keyword>
<dbReference type="CDD" id="cd00093">
    <property type="entry name" value="HTH_XRE"/>
    <property type="match status" value="1"/>
</dbReference>
<dbReference type="Gene3D" id="1.10.260.40">
    <property type="entry name" value="lambda repressor-like DNA-binding domains"/>
    <property type="match status" value="1"/>
</dbReference>
<reference evidence="3" key="1">
    <citation type="submission" date="2016-10" db="EMBL/GenBank/DDBJ databases">
        <title>Sequence of Gallionella enrichment culture.</title>
        <authorList>
            <person name="Poehlein A."/>
            <person name="Muehling M."/>
            <person name="Daniel R."/>
        </authorList>
    </citation>
    <scope>NUCLEOTIDE SEQUENCE</scope>
</reference>
<dbReference type="InterPro" id="IPR050400">
    <property type="entry name" value="Bact_Cytoskel_RodZ"/>
</dbReference>
<dbReference type="AlphaFoldDB" id="A0A1J5TCN8"/>
<evidence type="ECO:0000313" key="3">
    <source>
        <dbReference type="EMBL" id="OIR18665.1"/>
    </source>
</evidence>
<dbReference type="GO" id="GO:0003677">
    <property type="term" value="F:DNA binding"/>
    <property type="evidence" value="ECO:0007669"/>
    <property type="project" value="InterPro"/>
</dbReference>
<dbReference type="PANTHER" id="PTHR34475:SF1">
    <property type="entry name" value="CYTOSKELETON PROTEIN RODZ"/>
    <property type="match status" value="1"/>
</dbReference>
<dbReference type="InterPro" id="IPR010982">
    <property type="entry name" value="Lambda_DNA-bd_dom_sf"/>
</dbReference>
<accession>A0A1J5TCN8</accession>
<keyword evidence="2" id="KW-0472">Membrane</keyword>
<evidence type="ECO:0000256" key="2">
    <source>
        <dbReference type="SAM" id="Phobius"/>
    </source>
</evidence>
<evidence type="ECO:0000256" key="1">
    <source>
        <dbReference type="SAM" id="MobiDB-lite"/>
    </source>
</evidence>
<comment type="caution">
    <text evidence="3">The sequence shown here is derived from an EMBL/GenBank/DDBJ whole genome shotgun (WGS) entry which is preliminary data.</text>
</comment>
<organism evidence="3">
    <name type="scientific">mine drainage metagenome</name>
    <dbReference type="NCBI Taxonomy" id="410659"/>
    <lineage>
        <taxon>unclassified sequences</taxon>
        <taxon>metagenomes</taxon>
        <taxon>ecological metagenomes</taxon>
    </lineage>
</organism>
<dbReference type="EMBL" id="MLJW01000002">
    <property type="protein sequence ID" value="OIR18665.1"/>
    <property type="molecule type" value="Genomic_DNA"/>
</dbReference>
<proteinExistence type="predicted"/>
<name>A0A1J5TCN8_9ZZZZ</name>
<dbReference type="Pfam" id="PF13413">
    <property type="entry name" value="HTH_25"/>
    <property type="match status" value="1"/>
</dbReference>
<keyword evidence="2" id="KW-1133">Transmembrane helix</keyword>
<protein>
    <submittedName>
        <fullName evidence="3">Cytoskeletal protein RodZ</fullName>
    </submittedName>
</protein>